<evidence type="ECO:0000313" key="2">
    <source>
        <dbReference type="EMBL" id="MBC1173437.1"/>
    </source>
</evidence>
<keyword evidence="1" id="KW-0732">Signal</keyword>
<organism evidence="2">
    <name type="scientific">Lutzomyia longipalpis</name>
    <name type="common">Sand fly</name>
    <dbReference type="NCBI Taxonomy" id="7200"/>
    <lineage>
        <taxon>Eukaryota</taxon>
        <taxon>Metazoa</taxon>
        <taxon>Ecdysozoa</taxon>
        <taxon>Arthropoda</taxon>
        <taxon>Hexapoda</taxon>
        <taxon>Insecta</taxon>
        <taxon>Pterygota</taxon>
        <taxon>Neoptera</taxon>
        <taxon>Endopterygota</taxon>
        <taxon>Diptera</taxon>
        <taxon>Nematocera</taxon>
        <taxon>Psychodoidea</taxon>
        <taxon>Psychodidae</taxon>
        <taxon>Lutzomyia</taxon>
        <taxon>Lutzomyia</taxon>
    </lineage>
</organism>
<feature type="chain" id="PRO_5028839104" evidence="1">
    <location>
        <begin position="18"/>
        <end position="66"/>
    </location>
</feature>
<protein>
    <submittedName>
        <fullName evidence="2">Putative secreted protein</fullName>
    </submittedName>
</protein>
<dbReference type="AlphaFoldDB" id="A0A7G3AMG3"/>
<evidence type="ECO:0000256" key="1">
    <source>
        <dbReference type="SAM" id="SignalP"/>
    </source>
</evidence>
<accession>A0A7G3AMG3</accession>
<reference evidence="2" key="1">
    <citation type="journal article" date="2020" name="BMC">
        <title>Leishmania infection induces a limited differential gene expression in the sand fly midgut.</title>
        <authorList>
            <person name="Coutinho-Abreu I.V."/>
            <person name="Serafim T.D."/>
            <person name="Meneses C."/>
            <person name="Kamhawi S."/>
            <person name="Oliveira F."/>
            <person name="Valenzuela J.G."/>
        </authorList>
    </citation>
    <scope>NUCLEOTIDE SEQUENCE</scope>
    <source>
        <strain evidence="2">Jacobina</strain>
        <tissue evidence="2">Midgut</tissue>
    </source>
</reference>
<proteinExistence type="predicted"/>
<name>A0A7G3AMG3_LUTLO</name>
<feature type="signal peptide" evidence="1">
    <location>
        <begin position="1"/>
        <end position="17"/>
    </location>
</feature>
<sequence>MGPFFVVPLLILISVKGDDFTGRTSYGHCYCNLALFFSSSITLNFTKRTFLLKNNFTIFEEITSSF</sequence>
<dbReference type="EMBL" id="GITU01004734">
    <property type="protein sequence ID" value="MBC1173437.1"/>
    <property type="molecule type" value="Transcribed_RNA"/>
</dbReference>